<dbReference type="RefSeq" id="WP_130481512.1">
    <property type="nucleotide sequence ID" value="NZ_SGWV01000008.1"/>
</dbReference>
<organism evidence="2 3">
    <name type="scientific">Sphaerotilus mobilis</name>
    <dbReference type="NCBI Taxonomy" id="47994"/>
    <lineage>
        <taxon>Bacteria</taxon>
        <taxon>Pseudomonadati</taxon>
        <taxon>Pseudomonadota</taxon>
        <taxon>Betaproteobacteria</taxon>
        <taxon>Burkholderiales</taxon>
        <taxon>Sphaerotilaceae</taxon>
        <taxon>Sphaerotilus</taxon>
    </lineage>
</organism>
<accession>A0A4Q7LS74</accession>
<sequence length="210" mass="22110">MPKPSLPNSRRASRTLSATVLALACCAAVAAGTAKDVVVDRVLQPALAPAGVVAAAEDAMVVSVLLESPDGTLSPRGTDKLFQTGDRFRVKLVASRDAKVSLYNTNPRGETGSKPLWEGVVKVGQDTISPRLALTGSSGVDQLHVLMEPQTSGGVFAWLGNWLDNFKDGRPGSANKDIQLDVQNTETASYLVNHGGRGLVATIRIVHTAR</sequence>
<dbReference type="Proteomes" id="UP000293433">
    <property type="component" value="Unassembled WGS sequence"/>
</dbReference>
<evidence type="ECO:0000256" key="1">
    <source>
        <dbReference type="SAM" id="SignalP"/>
    </source>
</evidence>
<dbReference type="EMBL" id="SGWV01000008">
    <property type="protein sequence ID" value="RZS57107.1"/>
    <property type="molecule type" value="Genomic_DNA"/>
</dbReference>
<feature type="chain" id="PRO_5020926264" evidence="1">
    <location>
        <begin position="31"/>
        <end position="210"/>
    </location>
</feature>
<dbReference type="PROSITE" id="PS51257">
    <property type="entry name" value="PROKAR_LIPOPROTEIN"/>
    <property type="match status" value="1"/>
</dbReference>
<proteinExistence type="predicted"/>
<name>A0A4Q7LS74_9BURK</name>
<protein>
    <submittedName>
        <fullName evidence="2">Uncharacterized protein</fullName>
    </submittedName>
</protein>
<reference evidence="2 3" key="1">
    <citation type="submission" date="2019-02" db="EMBL/GenBank/DDBJ databases">
        <title>Genomic Encyclopedia of Type Strains, Phase IV (KMG-IV): sequencing the most valuable type-strain genomes for metagenomic binning, comparative biology and taxonomic classification.</title>
        <authorList>
            <person name="Goeker M."/>
        </authorList>
    </citation>
    <scope>NUCLEOTIDE SEQUENCE [LARGE SCALE GENOMIC DNA]</scope>
    <source>
        <strain evidence="2 3">DSM 10617</strain>
    </source>
</reference>
<evidence type="ECO:0000313" key="3">
    <source>
        <dbReference type="Proteomes" id="UP000293433"/>
    </source>
</evidence>
<keyword evidence="1" id="KW-0732">Signal</keyword>
<feature type="signal peptide" evidence="1">
    <location>
        <begin position="1"/>
        <end position="30"/>
    </location>
</feature>
<keyword evidence="3" id="KW-1185">Reference proteome</keyword>
<dbReference type="AlphaFoldDB" id="A0A4Q7LS74"/>
<gene>
    <name evidence="2" type="ORF">EV685_1671</name>
</gene>
<evidence type="ECO:0000313" key="2">
    <source>
        <dbReference type="EMBL" id="RZS57107.1"/>
    </source>
</evidence>
<comment type="caution">
    <text evidence="2">The sequence shown here is derived from an EMBL/GenBank/DDBJ whole genome shotgun (WGS) entry which is preliminary data.</text>
</comment>
<dbReference type="OrthoDB" id="9154626at2"/>